<protein>
    <recommendedName>
        <fullName evidence="3">Secretion system C-terminal sorting domain-containing protein</fullName>
    </recommendedName>
</protein>
<dbReference type="Proteomes" id="UP000620064">
    <property type="component" value="Unassembled WGS sequence"/>
</dbReference>
<feature type="domain" description="Secretion system C-terminal sorting" evidence="3">
    <location>
        <begin position="171"/>
        <end position="235"/>
    </location>
</feature>
<feature type="chain" id="PRO_5046028084" description="Secretion system C-terminal sorting domain-containing protein" evidence="2">
    <location>
        <begin position="19"/>
        <end position="243"/>
    </location>
</feature>
<name>A0ABQ2NFJ8_9FLAO</name>
<organism evidence="4 5">
    <name type="scientific">Cloacibacterium rupense</name>
    <dbReference type="NCBI Taxonomy" id="517423"/>
    <lineage>
        <taxon>Bacteria</taxon>
        <taxon>Pseudomonadati</taxon>
        <taxon>Bacteroidota</taxon>
        <taxon>Flavobacteriia</taxon>
        <taxon>Flavobacteriales</taxon>
        <taxon>Weeksellaceae</taxon>
    </lineage>
</organism>
<dbReference type="RefSeq" id="WP_188616104.1">
    <property type="nucleotide sequence ID" value="NZ_BMLV01000001.1"/>
</dbReference>
<keyword evidence="5" id="KW-1185">Reference proteome</keyword>
<evidence type="ECO:0000313" key="4">
    <source>
        <dbReference type="EMBL" id="GGP01181.1"/>
    </source>
</evidence>
<evidence type="ECO:0000313" key="5">
    <source>
        <dbReference type="Proteomes" id="UP000620064"/>
    </source>
</evidence>
<evidence type="ECO:0000259" key="3">
    <source>
        <dbReference type="Pfam" id="PF18962"/>
    </source>
</evidence>
<accession>A0ABQ2NFJ8</accession>
<comment type="caution">
    <text evidence="4">The sequence shown here is derived from an EMBL/GenBank/DDBJ whole genome shotgun (WGS) entry which is preliminary data.</text>
</comment>
<evidence type="ECO:0000256" key="1">
    <source>
        <dbReference type="ARBA" id="ARBA00022729"/>
    </source>
</evidence>
<keyword evidence="1 2" id="KW-0732">Signal</keyword>
<dbReference type="EMBL" id="BMLV01000001">
    <property type="protein sequence ID" value="GGP01181.1"/>
    <property type="molecule type" value="Genomic_DNA"/>
</dbReference>
<gene>
    <name evidence="4" type="ORF">GCM10010992_00820</name>
</gene>
<dbReference type="InterPro" id="IPR026444">
    <property type="entry name" value="Secre_tail"/>
</dbReference>
<feature type="signal peptide" evidence="2">
    <location>
        <begin position="1"/>
        <end position="18"/>
    </location>
</feature>
<dbReference type="NCBIfam" id="TIGR04183">
    <property type="entry name" value="Por_Secre_tail"/>
    <property type="match status" value="1"/>
</dbReference>
<proteinExistence type="predicted"/>
<reference evidence="5" key="1">
    <citation type="journal article" date="2019" name="Int. J. Syst. Evol. Microbiol.">
        <title>The Global Catalogue of Microorganisms (GCM) 10K type strain sequencing project: providing services to taxonomists for standard genome sequencing and annotation.</title>
        <authorList>
            <consortium name="The Broad Institute Genomics Platform"/>
            <consortium name="The Broad Institute Genome Sequencing Center for Infectious Disease"/>
            <person name="Wu L."/>
            <person name="Ma J."/>
        </authorList>
    </citation>
    <scope>NUCLEOTIDE SEQUENCE [LARGE SCALE GENOMIC DNA]</scope>
    <source>
        <strain evidence="5">CGMCC 1.7656</strain>
    </source>
</reference>
<evidence type="ECO:0000256" key="2">
    <source>
        <dbReference type="SAM" id="SignalP"/>
    </source>
</evidence>
<sequence>MKKILFFLAFMQFVFSFAQSDITVGGTSGYNNALGVYKFYNTINGKPSYIKLISDPSLITTEWECAGVNEEFYMILWTGSDWKWQRFYYGNGSLAEWFLGECLLKAGLTYEGMATSIDYSSNLSLNTSDTPKPGCLGWLGNSTPSFSESDCSIISNLGLDNNILKNNIVFYPNPVKDMFNIKFNKTISTIDLSLLDMSGKILLKKSYDNTKSIELNVTQPKGIYFVKLSNKDSMDVLIKVIKE</sequence>
<dbReference type="Pfam" id="PF18962">
    <property type="entry name" value="Por_Secre_tail"/>
    <property type="match status" value="1"/>
</dbReference>